<evidence type="ECO:0000313" key="2">
    <source>
        <dbReference type="EMBL" id="RBQ18667.1"/>
    </source>
</evidence>
<dbReference type="RefSeq" id="WP_113982138.1">
    <property type="nucleotide sequence ID" value="NZ_QMEY01000007.1"/>
</dbReference>
<organism evidence="2 3">
    <name type="scientific">Spongiactinospora rosea</name>
    <dbReference type="NCBI Taxonomy" id="2248750"/>
    <lineage>
        <taxon>Bacteria</taxon>
        <taxon>Bacillati</taxon>
        <taxon>Actinomycetota</taxon>
        <taxon>Actinomycetes</taxon>
        <taxon>Streptosporangiales</taxon>
        <taxon>Streptosporangiaceae</taxon>
        <taxon>Spongiactinospora</taxon>
    </lineage>
</organism>
<comment type="caution">
    <text evidence="2">The sequence shown here is derived from an EMBL/GenBank/DDBJ whole genome shotgun (WGS) entry which is preliminary data.</text>
</comment>
<reference evidence="2 3" key="1">
    <citation type="submission" date="2018-06" db="EMBL/GenBank/DDBJ databases">
        <title>Sphaerisporangium craniellae sp. nov., isolated from a marine sponge in the South China Sea.</title>
        <authorList>
            <person name="Li L."/>
        </authorList>
    </citation>
    <scope>NUCLEOTIDE SEQUENCE [LARGE SCALE GENOMIC DNA]</scope>
    <source>
        <strain evidence="2 3">LHW63015</strain>
    </source>
</reference>
<evidence type="ECO:0000256" key="1">
    <source>
        <dbReference type="SAM" id="MobiDB-lite"/>
    </source>
</evidence>
<name>A0A366LY16_9ACTN</name>
<dbReference type="Proteomes" id="UP000253303">
    <property type="component" value="Unassembled WGS sequence"/>
</dbReference>
<evidence type="ECO:0000313" key="3">
    <source>
        <dbReference type="Proteomes" id="UP000253303"/>
    </source>
</evidence>
<sequence>MNAQVAHGDGPGHPRVPRTIGGISSALRGSRRAQFFAELLGARQGPELDGVLTAWWGRAMLDTDPDRDRIRASAEAGTLPTTTMDDIARLIPRGHGIAE</sequence>
<keyword evidence="3" id="KW-1185">Reference proteome</keyword>
<dbReference type="AlphaFoldDB" id="A0A366LY16"/>
<dbReference type="OrthoDB" id="3854670at2"/>
<feature type="region of interest" description="Disordered" evidence="1">
    <location>
        <begin position="1"/>
        <end position="22"/>
    </location>
</feature>
<dbReference type="EMBL" id="QMEY01000007">
    <property type="protein sequence ID" value="RBQ18667.1"/>
    <property type="molecule type" value="Genomic_DNA"/>
</dbReference>
<gene>
    <name evidence="2" type="ORF">DP939_19485</name>
</gene>
<proteinExistence type="predicted"/>
<protein>
    <submittedName>
        <fullName evidence="2">Uncharacterized protein</fullName>
    </submittedName>
</protein>
<accession>A0A366LY16</accession>